<dbReference type="AlphaFoldDB" id="A0A518DPU3"/>
<feature type="region of interest" description="Disordered" evidence="1">
    <location>
        <begin position="196"/>
        <end position="218"/>
    </location>
</feature>
<organism evidence="3 4">
    <name type="scientific">Lignipirellula cremea</name>
    <dbReference type="NCBI Taxonomy" id="2528010"/>
    <lineage>
        <taxon>Bacteria</taxon>
        <taxon>Pseudomonadati</taxon>
        <taxon>Planctomycetota</taxon>
        <taxon>Planctomycetia</taxon>
        <taxon>Pirellulales</taxon>
        <taxon>Pirellulaceae</taxon>
        <taxon>Lignipirellula</taxon>
    </lineage>
</organism>
<dbReference type="InterPro" id="IPR036465">
    <property type="entry name" value="vWFA_dom_sf"/>
</dbReference>
<dbReference type="InterPro" id="IPR002035">
    <property type="entry name" value="VWF_A"/>
</dbReference>
<dbReference type="RefSeq" id="WP_197443093.1">
    <property type="nucleotide sequence ID" value="NZ_CP036433.1"/>
</dbReference>
<protein>
    <submittedName>
        <fullName evidence="3">von Willebrand factor type A domain protein</fullName>
    </submittedName>
</protein>
<dbReference type="Pfam" id="PF00092">
    <property type="entry name" value="VWA"/>
    <property type="match status" value="1"/>
</dbReference>
<dbReference type="InterPro" id="IPR011392">
    <property type="entry name" value="Tellurite-R_TerY"/>
</dbReference>
<dbReference type="PROSITE" id="PS50234">
    <property type="entry name" value="VWFA"/>
    <property type="match status" value="1"/>
</dbReference>
<sequence>MTEINPGLRRLPVYLLLDCSGSMFGEPIEAVRQGLSLLRSDLQSDPQALETVWLSVITFDSEAKQVVPLTAIDMFQEPTLQASGTTSLGAAIKLLLDAIDREVRKTSAEQKGDFKPLVFLMTDGVATDNWEAPADDLKRKRPGNIIACAAGSGADETALKRITEIVVKLSDTSPGTLQAFFRWVSASVSTTSASVSAQGGAPVNIPPPPADEGIVIVP</sequence>
<feature type="domain" description="VWFA" evidence="2">
    <location>
        <begin position="12"/>
        <end position="165"/>
    </location>
</feature>
<evidence type="ECO:0000256" key="1">
    <source>
        <dbReference type="SAM" id="MobiDB-lite"/>
    </source>
</evidence>
<evidence type="ECO:0000313" key="4">
    <source>
        <dbReference type="Proteomes" id="UP000317648"/>
    </source>
</evidence>
<dbReference type="Gene3D" id="3.40.50.410">
    <property type="entry name" value="von Willebrand factor, type A domain"/>
    <property type="match status" value="1"/>
</dbReference>
<gene>
    <name evidence="3" type="ORF">Pla8534_16400</name>
</gene>
<accession>A0A518DPU3</accession>
<dbReference type="SUPFAM" id="SSF53300">
    <property type="entry name" value="vWA-like"/>
    <property type="match status" value="1"/>
</dbReference>
<dbReference type="EMBL" id="CP036433">
    <property type="protein sequence ID" value="QDU93856.1"/>
    <property type="molecule type" value="Genomic_DNA"/>
</dbReference>
<keyword evidence="4" id="KW-1185">Reference proteome</keyword>
<dbReference type="PIRSF" id="PIRSF020634">
    <property type="entry name" value="TerY_vWA"/>
    <property type="match status" value="1"/>
</dbReference>
<name>A0A518DPU3_9BACT</name>
<reference evidence="3 4" key="1">
    <citation type="submission" date="2019-02" db="EMBL/GenBank/DDBJ databases">
        <title>Deep-cultivation of Planctomycetes and their phenomic and genomic characterization uncovers novel biology.</title>
        <authorList>
            <person name="Wiegand S."/>
            <person name="Jogler M."/>
            <person name="Boedeker C."/>
            <person name="Pinto D."/>
            <person name="Vollmers J."/>
            <person name="Rivas-Marin E."/>
            <person name="Kohn T."/>
            <person name="Peeters S.H."/>
            <person name="Heuer A."/>
            <person name="Rast P."/>
            <person name="Oberbeckmann S."/>
            <person name="Bunk B."/>
            <person name="Jeske O."/>
            <person name="Meyerdierks A."/>
            <person name="Storesund J.E."/>
            <person name="Kallscheuer N."/>
            <person name="Luecker S."/>
            <person name="Lage O.M."/>
            <person name="Pohl T."/>
            <person name="Merkel B.J."/>
            <person name="Hornburger P."/>
            <person name="Mueller R.-W."/>
            <person name="Bruemmer F."/>
            <person name="Labrenz M."/>
            <person name="Spormann A.M."/>
            <person name="Op den Camp H."/>
            <person name="Overmann J."/>
            <person name="Amann R."/>
            <person name="Jetten M.S.M."/>
            <person name="Mascher T."/>
            <person name="Medema M.H."/>
            <person name="Devos D.P."/>
            <person name="Kaster A.-K."/>
            <person name="Ovreas L."/>
            <person name="Rohde M."/>
            <person name="Galperin M.Y."/>
            <person name="Jogler C."/>
        </authorList>
    </citation>
    <scope>NUCLEOTIDE SEQUENCE [LARGE SCALE GENOMIC DNA]</scope>
    <source>
        <strain evidence="3 4">Pla85_3_4</strain>
    </source>
</reference>
<dbReference type="KEGG" id="lcre:Pla8534_16400"/>
<evidence type="ECO:0000259" key="2">
    <source>
        <dbReference type="PROSITE" id="PS50234"/>
    </source>
</evidence>
<dbReference type="SMART" id="SM00327">
    <property type="entry name" value="VWA"/>
    <property type="match status" value="1"/>
</dbReference>
<dbReference type="Proteomes" id="UP000317648">
    <property type="component" value="Chromosome"/>
</dbReference>
<dbReference type="CDD" id="cd01464">
    <property type="entry name" value="vWA_subfamily"/>
    <property type="match status" value="1"/>
</dbReference>
<evidence type="ECO:0000313" key="3">
    <source>
        <dbReference type="EMBL" id="QDU93856.1"/>
    </source>
</evidence>
<proteinExistence type="predicted"/>